<evidence type="ECO:0000313" key="3">
    <source>
        <dbReference type="Proteomes" id="UP000321362"/>
    </source>
</evidence>
<feature type="transmembrane region" description="Helical" evidence="1">
    <location>
        <begin position="12"/>
        <end position="32"/>
    </location>
</feature>
<dbReference type="AlphaFoldDB" id="A0A5B8VST6"/>
<sequence length="129" mass="14186">MKIAVIIVRTLVALMFLFAAVMYFAMVYFHAFPMPAVTGNMKVFNDGLAASGYLMLLIKITELVCALLLLFGRYVALALVVLFPVMVNIVLVNAFLSPSGLTMVIPLLAGVLFLAYTQREKYAPLFTAK</sequence>
<dbReference type="RefSeq" id="WP_147051658.1">
    <property type="nucleotide sequence ID" value="NZ_CP042437.1"/>
</dbReference>
<dbReference type="EMBL" id="CP042437">
    <property type="protein sequence ID" value="QEC74500.1"/>
    <property type="molecule type" value="Genomic_DNA"/>
</dbReference>
<keyword evidence="3" id="KW-1185">Reference proteome</keyword>
<reference evidence="2 3" key="1">
    <citation type="journal article" date="2013" name="J. Microbiol.">
        <title>Mucilaginibacter ginsenosidivorax sp. nov., with ginsenoside converting activity isolated from sediment.</title>
        <authorList>
            <person name="Kim J.K."/>
            <person name="Choi T.E."/>
            <person name="Liu Q.M."/>
            <person name="Park H.Y."/>
            <person name="Yi T.H."/>
            <person name="Yoon M.H."/>
            <person name="Kim S.C."/>
            <person name="Im W.T."/>
        </authorList>
    </citation>
    <scope>NUCLEOTIDE SEQUENCE [LARGE SCALE GENOMIC DNA]</scope>
    <source>
        <strain evidence="2 3">KHI28</strain>
    </source>
</reference>
<feature type="transmembrane region" description="Helical" evidence="1">
    <location>
        <begin position="101"/>
        <end position="117"/>
    </location>
</feature>
<protein>
    <submittedName>
        <fullName evidence="2">DoxX family protein</fullName>
    </submittedName>
</protein>
<dbReference type="Proteomes" id="UP000321362">
    <property type="component" value="Chromosome"/>
</dbReference>
<keyword evidence="1" id="KW-1133">Transmembrane helix</keyword>
<name>A0A5B8VST6_9SPHI</name>
<evidence type="ECO:0000313" key="2">
    <source>
        <dbReference type="EMBL" id="QEC74500.1"/>
    </source>
</evidence>
<organism evidence="2 3">
    <name type="scientific">Mucilaginibacter ginsenosidivorax</name>
    <dbReference type="NCBI Taxonomy" id="862126"/>
    <lineage>
        <taxon>Bacteria</taxon>
        <taxon>Pseudomonadati</taxon>
        <taxon>Bacteroidota</taxon>
        <taxon>Sphingobacteriia</taxon>
        <taxon>Sphingobacteriales</taxon>
        <taxon>Sphingobacteriaceae</taxon>
        <taxon>Mucilaginibacter</taxon>
    </lineage>
</organism>
<feature type="transmembrane region" description="Helical" evidence="1">
    <location>
        <begin position="76"/>
        <end position="95"/>
    </location>
</feature>
<feature type="transmembrane region" description="Helical" evidence="1">
    <location>
        <begin position="52"/>
        <end position="71"/>
    </location>
</feature>
<evidence type="ECO:0000256" key="1">
    <source>
        <dbReference type="SAM" id="Phobius"/>
    </source>
</evidence>
<gene>
    <name evidence="2" type="ORF">FSB76_00495</name>
</gene>
<accession>A0A5B8VST6</accession>
<proteinExistence type="predicted"/>
<dbReference type="OrthoDB" id="8161897at2"/>
<keyword evidence="1" id="KW-0812">Transmembrane</keyword>
<dbReference type="KEGG" id="mgk:FSB76_00495"/>
<keyword evidence="1" id="KW-0472">Membrane</keyword>